<dbReference type="PANTHER" id="PTHR36155:SF1">
    <property type="entry name" value="BLL5354 PROTEIN"/>
    <property type="match status" value="1"/>
</dbReference>
<reference evidence="1 2" key="1">
    <citation type="submission" date="2019-09" db="EMBL/GenBank/DDBJ databases">
        <authorList>
            <person name="Chandra G."/>
            <person name="Truman W A."/>
        </authorList>
    </citation>
    <scope>NUCLEOTIDE SEQUENCE [LARGE SCALE GENOMIC DNA]</scope>
    <source>
        <strain evidence="1">PS723</strain>
    </source>
</reference>
<dbReference type="EMBL" id="CABVHY010000010">
    <property type="protein sequence ID" value="VVN96839.1"/>
    <property type="molecule type" value="Genomic_DNA"/>
</dbReference>
<evidence type="ECO:0000313" key="1">
    <source>
        <dbReference type="EMBL" id="VVN96839.1"/>
    </source>
</evidence>
<evidence type="ECO:0000313" key="2">
    <source>
        <dbReference type="Proteomes" id="UP000379480"/>
    </source>
</evidence>
<dbReference type="SUPFAM" id="SSF103165">
    <property type="entry name" value="Ta1353-like"/>
    <property type="match status" value="1"/>
</dbReference>
<dbReference type="Pfam" id="PF04008">
    <property type="entry name" value="Adenosine_kin"/>
    <property type="match status" value="1"/>
</dbReference>
<dbReference type="PANTHER" id="PTHR36155">
    <property type="entry name" value="BLL5354 PROTEIN"/>
    <property type="match status" value="1"/>
</dbReference>
<dbReference type="RefSeq" id="WP_150803803.1">
    <property type="nucleotide sequence ID" value="NZ_CABVHY010000010.1"/>
</dbReference>
<protein>
    <recommendedName>
        <fullName evidence="3">Adenosine specific kinase</fullName>
    </recommendedName>
</protein>
<dbReference type="InterPro" id="IPR007153">
    <property type="entry name" value="Adenosine_kinase"/>
</dbReference>
<evidence type="ECO:0008006" key="3">
    <source>
        <dbReference type="Google" id="ProtNLM"/>
    </source>
</evidence>
<proteinExistence type="predicted"/>
<accession>A0A5E7BXW5</accession>
<organism evidence="1 2">
    <name type="scientific">Pseudomonas fluorescens</name>
    <dbReference type="NCBI Taxonomy" id="294"/>
    <lineage>
        <taxon>Bacteria</taxon>
        <taxon>Pseudomonadati</taxon>
        <taxon>Pseudomonadota</taxon>
        <taxon>Gammaproteobacteria</taxon>
        <taxon>Pseudomonadales</taxon>
        <taxon>Pseudomonadaceae</taxon>
        <taxon>Pseudomonas</taxon>
    </lineage>
</organism>
<name>A0A5E7BXW5_PSEFL</name>
<sequence>MQLFTVKIDKPQETNFIFGQTHFIKSVEDIHEALVGAVPGIKFGVAFCEASGKCLVRWSGTDTAMIELAQKNAKAIAAGHSFIIFLGEGFYPLNLLNTIKMVPEVCRVFCATANPTEVILAETAQGRAVLGVVDGLCATDIEGDEDIVWRKNLLRQIGYKL</sequence>
<dbReference type="Gene3D" id="3.40.1520.10">
    <property type="entry name" value="Ta1353-like"/>
    <property type="match status" value="1"/>
</dbReference>
<dbReference type="InterPro" id="IPR036902">
    <property type="entry name" value="Ta1353-like_sf"/>
</dbReference>
<dbReference type="AlphaFoldDB" id="A0A5E7BXW5"/>
<dbReference type="Proteomes" id="UP000379480">
    <property type="component" value="Unassembled WGS sequence"/>
</dbReference>
<gene>
    <name evidence="1" type="ORF">PS723_02318</name>
</gene>
<dbReference type="OrthoDB" id="9785212at2"/>